<organism evidence="1 2">
    <name type="scientific">Biomaibacter acetigenes</name>
    <dbReference type="NCBI Taxonomy" id="2316383"/>
    <lineage>
        <taxon>Bacteria</taxon>
        <taxon>Bacillati</taxon>
        <taxon>Bacillota</taxon>
        <taxon>Clostridia</taxon>
        <taxon>Thermosediminibacterales</taxon>
        <taxon>Tepidanaerobacteraceae</taxon>
        <taxon>Biomaibacter</taxon>
    </lineage>
</organism>
<dbReference type="AlphaFoldDB" id="A0A3G2R6M5"/>
<dbReference type="PANTHER" id="PTHR36454">
    <property type="entry name" value="LMO2823 PROTEIN"/>
    <property type="match status" value="1"/>
</dbReference>
<dbReference type="RefSeq" id="WP_122014981.1">
    <property type="nucleotide sequence ID" value="NZ_CP033169.1"/>
</dbReference>
<accession>A0A3G2R6M5</accession>
<dbReference type="KEGG" id="bacg:D2962_10900"/>
<dbReference type="PANTHER" id="PTHR36454:SF1">
    <property type="entry name" value="DUF1015 DOMAIN-CONTAINING PROTEIN"/>
    <property type="match status" value="1"/>
</dbReference>
<name>A0A3G2R6M5_9FIRM</name>
<dbReference type="PIRSF" id="PIRSF033563">
    <property type="entry name" value="UCP033563"/>
    <property type="match status" value="1"/>
</dbReference>
<dbReference type="Pfam" id="PF06245">
    <property type="entry name" value="DUF1015"/>
    <property type="match status" value="1"/>
</dbReference>
<dbReference type="Proteomes" id="UP000280960">
    <property type="component" value="Chromosome"/>
</dbReference>
<sequence length="415" mass="47075">MATIKPFNAIRPLPGLVAKVAALPYDVVSTDEAREMVKANEISFLHVDKPEIDFDQSINPHDDRVYEKARENLKAMIQKGVFVKDAAEYLYIYRLEKSGKSQKGLVTCVSIDDYTNNIIKKHENTLAPKEQDRINHVKYTNAHTGPILMAYRKNPEITAIIDEWSAENPAVYDFISDDGVAQTVWVIDNESVIKKMVELFSGVSSLYIADGHHRAAAAVKVGLMRRMENPDFTGNEGYNYFLSVIFPDDELTILEYNRVVMDLNGLMEDELIRKIGEKFDVIYRDRAPYKPVEKHTFGMYINGKWYGFRTKSGIFNEDDPVARLDVSILQNNIIAPILGISNPRTDSRIDFVGGIKGLEELERRVNSGEMKVAFSMYPTSMEDLMSIADAGQIMPPKSTWFEPKLRSGIFIHSLD</sequence>
<keyword evidence="2" id="KW-1185">Reference proteome</keyword>
<dbReference type="EMBL" id="CP033169">
    <property type="protein sequence ID" value="AYO31043.1"/>
    <property type="molecule type" value="Genomic_DNA"/>
</dbReference>
<evidence type="ECO:0000313" key="2">
    <source>
        <dbReference type="Proteomes" id="UP000280960"/>
    </source>
</evidence>
<evidence type="ECO:0000313" key="1">
    <source>
        <dbReference type="EMBL" id="AYO31043.1"/>
    </source>
</evidence>
<reference evidence="1 2" key="1">
    <citation type="submission" date="2018-10" db="EMBL/GenBank/DDBJ databases">
        <authorList>
            <person name="Zhang X."/>
        </authorList>
    </citation>
    <scope>NUCLEOTIDE SEQUENCE [LARGE SCALE GENOMIC DNA]</scope>
    <source>
        <strain evidence="1 2">SK-G1</strain>
    </source>
</reference>
<proteinExistence type="predicted"/>
<protein>
    <submittedName>
        <fullName evidence="1">DUF1015 domain-containing protein</fullName>
    </submittedName>
</protein>
<gene>
    <name evidence="1" type="ORF">D2962_10900</name>
</gene>
<dbReference type="InterPro" id="IPR008323">
    <property type="entry name" value="UCP033563"/>
</dbReference>